<evidence type="ECO:0000256" key="5">
    <source>
        <dbReference type="ARBA" id="ARBA00023012"/>
    </source>
</evidence>
<dbReference type="Gene3D" id="3.30.565.10">
    <property type="entry name" value="Histidine kinase-like ATPase, C-terminal domain"/>
    <property type="match status" value="1"/>
</dbReference>
<dbReference type="Proteomes" id="UP001242480">
    <property type="component" value="Unassembled WGS sequence"/>
</dbReference>
<dbReference type="Gene3D" id="6.10.340.10">
    <property type="match status" value="1"/>
</dbReference>
<sequence>MTAIRPLDLKLSVMIRIALGALFCAAVTTVLVVSDTRLELVRSLESKSQSFGTYLSLQAFRADAASGQRDRFPDWQFLSEEVLDEGFCVEVSDPSGGSIYASCRGAGGRVTAPPWFSQLYRALLSPGPSIRRGLDARGNTVGAVAVSLDPAAGAARIWHEVGRIVWIVVGSVVLLALIAYLAIDHAMRPARRMLAGIERIAGGDLSCRLPPVRLIELQQISTVINAMAARLATSLAEREELSRRLAIAQEEERRHLARELHDEFGQSLAAINAIAASVEATAEGSCPELIPEAQTLSDIAIRMMGALRSTMARLRPAVIDEVGLVESLRGLVAGWNSRLGRTTRFSFAATGSFHELPDAAAVSIFRIAQEGLTNAARHAEARHVKLVLERLPLGDAAQAGAGAVQLMIEDDGKGCDWERMPREGAGLRGMRERIALFGGRMALGRAGFEGTRLSITMPATVPAKAAA</sequence>
<dbReference type="InterPro" id="IPR036890">
    <property type="entry name" value="HATPase_C_sf"/>
</dbReference>
<evidence type="ECO:0000256" key="2">
    <source>
        <dbReference type="ARBA" id="ARBA00022553"/>
    </source>
</evidence>
<dbReference type="GO" id="GO:0016301">
    <property type="term" value="F:kinase activity"/>
    <property type="evidence" value="ECO:0007669"/>
    <property type="project" value="UniProtKB-KW"/>
</dbReference>
<dbReference type="CDD" id="cd16917">
    <property type="entry name" value="HATPase_UhpB-NarQ-NarX-like"/>
    <property type="match status" value="1"/>
</dbReference>
<dbReference type="SMART" id="SM00387">
    <property type="entry name" value="HATPase_c"/>
    <property type="match status" value="1"/>
</dbReference>
<dbReference type="InterPro" id="IPR011712">
    <property type="entry name" value="Sig_transdc_His_kin_sub3_dim/P"/>
</dbReference>
<feature type="domain" description="HAMP" evidence="8">
    <location>
        <begin position="184"/>
        <end position="236"/>
    </location>
</feature>
<evidence type="ECO:0000313" key="9">
    <source>
        <dbReference type="EMBL" id="MDQ0469048.1"/>
    </source>
</evidence>
<keyword evidence="7" id="KW-0472">Membrane</keyword>
<organism evidence="9 10">
    <name type="scientific">Labrys wisconsinensis</name>
    <dbReference type="NCBI Taxonomy" id="425677"/>
    <lineage>
        <taxon>Bacteria</taxon>
        <taxon>Pseudomonadati</taxon>
        <taxon>Pseudomonadota</taxon>
        <taxon>Alphaproteobacteria</taxon>
        <taxon>Hyphomicrobiales</taxon>
        <taxon>Xanthobacteraceae</taxon>
        <taxon>Labrys</taxon>
    </lineage>
</organism>
<dbReference type="Gene3D" id="1.20.5.1930">
    <property type="match status" value="1"/>
</dbReference>
<evidence type="ECO:0000256" key="1">
    <source>
        <dbReference type="ARBA" id="ARBA00004370"/>
    </source>
</evidence>
<dbReference type="CDD" id="cd06225">
    <property type="entry name" value="HAMP"/>
    <property type="match status" value="1"/>
</dbReference>
<evidence type="ECO:0000313" key="10">
    <source>
        <dbReference type="Proteomes" id="UP001242480"/>
    </source>
</evidence>
<dbReference type="SMART" id="SM00304">
    <property type="entry name" value="HAMP"/>
    <property type="match status" value="1"/>
</dbReference>
<keyword evidence="7" id="KW-0812">Transmembrane</keyword>
<keyword evidence="3" id="KW-0808">Transferase</keyword>
<comment type="caution">
    <text evidence="9">The sequence shown here is derived from an EMBL/GenBank/DDBJ whole genome shotgun (WGS) entry which is preliminary data.</text>
</comment>
<keyword evidence="4 9" id="KW-0418">Kinase</keyword>
<dbReference type="PROSITE" id="PS50885">
    <property type="entry name" value="HAMP"/>
    <property type="match status" value="1"/>
</dbReference>
<dbReference type="SUPFAM" id="SSF55874">
    <property type="entry name" value="ATPase domain of HSP90 chaperone/DNA topoisomerase II/histidine kinase"/>
    <property type="match status" value="1"/>
</dbReference>
<feature type="transmembrane region" description="Helical" evidence="7">
    <location>
        <begin position="13"/>
        <end position="33"/>
    </location>
</feature>
<dbReference type="Pfam" id="PF02518">
    <property type="entry name" value="HATPase_c"/>
    <property type="match status" value="1"/>
</dbReference>
<keyword evidence="10" id="KW-1185">Reference proteome</keyword>
<comment type="subcellular location">
    <subcellularLocation>
        <location evidence="1">Membrane</location>
    </subcellularLocation>
</comment>
<dbReference type="InterPro" id="IPR003594">
    <property type="entry name" value="HATPase_dom"/>
</dbReference>
<evidence type="ECO:0000256" key="3">
    <source>
        <dbReference type="ARBA" id="ARBA00022679"/>
    </source>
</evidence>
<proteinExistence type="predicted"/>
<dbReference type="Pfam" id="PF00672">
    <property type="entry name" value="HAMP"/>
    <property type="match status" value="1"/>
</dbReference>
<protein>
    <submittedName>
        <fullName evidence="9">Signal transduction histidine kinase</fullName>
    </submittedName>
</protein>
<dbReference type="PANTHER" id="PTHR24421:SF58">
    <property type="entry name" value="SIGNAL TRANSDUCTION HISTIDINE-PROTEIN KINASE_PHOSPHATASE UHPB"/>
    <property type="match status" value="1"/>
</dbReference>
<dbReference type="EMBL" id="JAUSVX010000003">
    <property type="protein sequence ID" value="MDQ0469048.1"/>
    <property type="molecule type" value="Genomic_DNA"/>
</dbReference>
<keyword evidence="5" id="KW-0902">Two-component regulatory system</keyword>
<keyword evidence="2" id="KW-0597">Phosphoprotein</keyword>
<dbReference type="InterPro" id="IPR050482">
    <property type="entry name" value="Sensor_HK_TwoCompSys"/>
</dbReference>
<reference evidence="9 10" key="1">
    <citation type="submission" date="2023-07" db="EMBL/GenBank/DDBJ databases">
        <title>Genomic Encyclopedia of Type Strains, Phase IV (KMG-IV): sequencing the most valuable type-strain genomes for metagenomic binning, comparative biology and taxonomic classification.</title>
        <authorList>
            <person name="Goeker M."/>
        </authorList>
    </citation>
    <scope>NUCLEOTIDE SEQUENCE [LARGE SCALE GENOMIC DNA]</scope>
    <source>
        <strain evidence="9 10">DSM 19619</strain>
    </source>
</reference>
<accession>A0ABU0J6F8</accession>
<feature type="coiled-coil region" evidence="6">
    <location>
        <begin position="231"/>
        <end position="258"/>
    </location>
</feature>
<evidence type="ECO:0000256" key="7">
    <source>
        <dbReference type="SAM" id="Phobius"/>
    </source>
</evidence>
<evidence type="ECO:0000259" key="8">
    <source>
        <dbReference type="PROSITE" id="PS50885"/>
    </source>
</evidence>
<keyword evidence="6" id="KW-0175">Coiled coil</keyword>
<evidence type="ECO:0000256" key="4">
    <source>
        <dbReference type="ARBA" id="ARBA00022777"/>
    </source>
</evidence>
<dbReference type="RefSeq" id="WP_307271181.1">
    <property type="nucleotide sequence ID" value="NZ_JAUSVX010000003.1"/>
</dbReference>
<dbReference type="PANTHER" id="PTHR24421">
    <property type="entry name" value="NITRATE/NITRITE SENSOR PROTEIN NARX-RELATED"/>
    <property type="match status" value="1"/>
</dbReference>
<feature type="transmembrane region" description="Helical" evidence="7">
    <location>
        <begin position="164"/>
        <end position="183"/>
    </location>
</feature>
<name>A0ABU0J6F8_9HYPH</name>
<dbReference type="Pfam" id="PF07730">
    <property type="entry name" value="HisKA_3"/>
    <property type="match status" value="1"/>
</dbReference>
<evidence type="ECO:0000256" key="6">
    <source>
        <dbReference type="SAM" id="Coils"/>
    </source>
</evidence>
<gene>
    <name evidence="9" type="ORF">QO011_002059</name>
</gene>
<dbReference type="InterPro" id="IPR003660">
    <property type="entry name" value="HAMP_dom"/>
</dbReference>
<keyword evidence="7" id="KW-1133">Transmembrane helix</keyword>